<comment type="similarity">
    <text evidence="1">Belongs to the UPF0236 family.</text>
</comment>
<accession>A0A8J2TPM6</accession>
<dbReference type="Pfam" id="PF06782">
    <property type="entry name" value="UPF0236"/>
    <property type="match status" value="1"/>
</dbReference>
<reference evidence="2" key="2">
    <citation type="submission" date="2020-09" db="EMBL/GenBank/DDBJ databases">
        <authorList>
            <person name="Sun Q."/>
            <person name="Zhou Y."/>
        </authorList>
    </citation>
    <scope>NUCLEOTIDE SEQUENCE</scope>
    <source>
        <strain evidence="2">CGMCC 1.12360</strain>
    </source>
</reference>
<comment type="caution">
    <text evidence="2">The sequence shown here is derived from an EMBL/GenBank/DDBJ whole genome shotgun (WGS) entry which is preliminary data.</text>
</comment>
<dbReference type="RefSeq" id="WP_188393119.1">
    <property type="nucleotide sequence ID" value="NZ_BMEV01000072.1"/>
</dbReference>
<gene>
    <name evidence="2" type="ORF">GCM10010978_28820</name>
</gene>
<evidence type="ECO:0000313" key="3">
    <source>
        <dbReference type="Proteomes" id="UP000602050"/>
    </source>
</evidence>
<dbReference type="EMBL" id="BMEV01000072">
    <property type="protein sequence ID" value="GFZ87209.1"/>
    <property type="molecule type" value="Genomic_DNA"/>
</dbReference>
<keyword evidence="3" id="KW-1185">Reference proteome</keyword>
<evidence type="ECO:0000313" key="2">
    <source>
        <dbReference type="EMBL" id="GFZ87209.1"/>
    </source>
</evidence>
<dbReference type="NCBIfam" id="NF033529">
    <property type="entry name" value="transpos_ISLre2"/>
    <property type="match status" value="1"/>
</dbReference>
<organism evidence="2 3">
    <name type="scientific">Compostibacillus humi</name>
    <dbReference type="NCBI Taxonomy" id="1245525"/>
    <lineage>
        <taxon>Bacteria</taxon>
        <taxon>Bacillati</taxon>
        <taxon>Bacillota</taxon>
        <taxon>Bacilli</taxon>
        <taxon>Bacillales</taxon>
        <taxon>Bacillaceae</taxon>
        <taxon>Compostibacillus</taxon>
    </lineage>
</organism>
<name>A0A8J2TPM6_9BACI</name>
<protein>
    <recommendedName>
        <fullName evidence="4">ISLre2 family transposase</fullName>
    </recommendedName>
</protein>
<dbReference type="InterPro" id="IPR009620">
    <property type="entry name" value="UPF0236"/>
</dbReference>
<dbReference type="Proteomes" id="UP000602050">
    <property type="component" value="Unassembled WGS sequence"/>
</dbReference>
<evidence type="ECO:0008006" key="4">
    <source>
        <dbReference type="Google" id="ProtNLM"/>
    </source>
</evidence>
<dbReference type="AlphaFoldDB" id="A0A8J2TPM6"/>
<evidence type="ECO:0000256" key="1">
    <source>
        <dbReference type="ARBA" id="ARBA00006539"/>
    </source>
</evidence>
<proteinExistence type="inferred from homology"/>
<sequence length="418" mass="48781">MKDILEEMDKQIMETRDKKRFRYKKKYPMKIVSLFGEVKINRTYYRDRETGKYVYLLDRYLDYQGERHFSPLVEAAAIDLAVKGPSYRKASEALETLLGYPVMSHEAIRQLLMEVSSVPTPRLSVPRPVLFVEVDGLYVKRQGKKKKGKEEKIAAVHQGWETNGKRVRLKNKRHFIHDGKQPFWEAFEDFLVDTYEYDPTIHKLVINGDGAHWITACREHFKGRAFFCIDRFHVARDIRSICRHHPRYRQMTKALASYDGQRLLTKLNSAVGTLETEEQEERLEHLISQLEKYPEALGDYRQWLQEQGINTDGMRPMGSAEATMRVFAKRLKNGRSWVDKGVRAMSTGLVACLDHLSLKTPFGQVEARMDSKQEDIRTRSYMKKIARTMNETTRDNLMYLKGKANIPVYQALKGLRGF</sequence>
<reference evidence="2" key="1">
    <citation type="journal article" date="2014" name="Int. J. Syst. Evol. Microbiol.">
        <title>Complete genome sequence of Corynebacterium casei LMG S-19264T (=DSM 44701T), isolated from a smear-ripened cheese.</title>
        <authorList>
            <consortium name="US DOE Joint Genome Institute (JGI-PGF)"/>
            <person name="Walter F."/>
            <person name="Albersmeier A."/>
            <person name="Kalinowski J."/>
            <person name="Ruckert C."/>
        </authorList>
    </citation>
    <scope>NUCLEOTIDE SEQUENCE</scope>
    <source>
        <strain evidence="2">CGMCC 1.12360</strain>
    </source>
</reference>